<dbReference type="RefSeq" id="WP_264791942.1">
    <property type="nucleotide sequence ID" value="NZ_AP026867.1"/>
</dbReference>
<dbReference type="KEGG" id="aup:AsAng_0013660"/>
<organism evidence="1 2">
    <name type="scientific">Aureispira anguillae</name>
    <dbReference type="NCBI Taxonomy" id="2864201"/>
    <lineage>
        <taxon>Bacteria</taxon>
        <taxon>Pseudomonadati</taxon>
        <taxon>Bacteroidota</taxon>
        <taxon>Saprospiria</taxon>
        <taxon>Saprospirales</taxon>
        <taxon>Saprospiraceae</taxon>
        <taxon>Aureispira</taxon>
    </lineage>
</organism>
<proteinExistence type="predicted"/>
<dbReference type="AlphaFoldDB" id="A0A915YCP9"/>
<evidence type="ECO:0000313" key="1">
    <source>
        <dbReference type="EMBL" id="BDS10657.1"/>
    </source>
</evidence>
<dbReference type="Proteomes" id="UP001060919">
    <property type="component" value="Chromosome"/>
</dbReference>
<evidence type="ECO:0000313" key="2">
    <source>
        <dbReference type="Proteomes" id="UP001060919"/>
    </source>
</evidence>
<dbReference type="EMBL" id="AP026867">
    <property type="protein sequence ID" value="BDS10657.1"/>
    <property type="molecule type" value="Genomic_DNA"/>
</dbReference>
<name>A0A915YCP9_9BACT</name>
<sequence length="692" mass="76996">MTNSINGAKTLLIKSPLKNALFDMRKSVLILFSILMASSSYGQLVSISTVDTDCGASTGSISLTPTQTGTYSYLWETGASSSSINNLGMGTYRCTVTKDAVVEVIEVSIYRPWDLERFEPNDNTLSIVGNSVTVNPSLGYTGLADQRTHCYDKTPIDIATQTGSVFAKFAKTHANFPNQISNPDPAAPPKFYLELFETKNLSNPIRIPLLVHDANLKVVTGGFIPEKIYGQKGLRKIAGGDYTGHDYTDGDEFEIRFLGNHQIEVYLEENLIYSATLEQRSTNEYVAAVGFKDMAHLDRRIAYGLRSSFCATMPLIKGAVSHNDKYGVTSSIELTPVDLAYVNNVYSYQWSTGATDPTITNLRKGTYTVTMTNATGGMKVASYEIYDKLALEKADPTASILKIVDNSVTCDPALPMQSISDYRTHAYDPTIPIDVVQGGGSVKFRVGAEHPNFPNQHSNTADANAVFVIRLQAATSPLPVPTFFLDYPFQMVFHIYGQVSLSDRAFSWAGAGYDFIPEVYYPKGGYEVELRFTGNKVVEVYMGDQLVATKTLTEAIDKYYLMVGFSDSDVRQRRIAYDLRTTFKTVSPSVAYTELKDKVDASYYPITGEEDAVYFYYKENYRAGNLDVVVYDDERTQVNAILENIDLTNTATKRYGTNRYKLTISNMDPSKSYLLELTNDKGEKQFLRFKRL</sequence>
<protein>
    <recommendedName>
        <fullName evidence="3">SprB repeat-containing protein</fullName>
    </recommendedName>
</protein>
<accession>A0A915YCP9</accession>
<gene>
    <name evidence="1" type="ORF">AsAng_0013660</name>
</gene>
<reference evidence="1" key="1">
    <citation type="submission" date="2022-09" db="EMBL/GenBank/DDBJ databases">
        <title>Aureispira anguillicida sp. nov., isolated from Leptocephalus of Japanese eel Anguilla japonica.</title>
        <authorList>
            <person name="Yuasa K."/>
            <person name="Mekata T."/>
            <person name="Ikunari K."/>
        </authorList>
    </citation>
    <scope>NUCLEOTIDE SEQUENCE</scope>
    <source>
        <strain evidence="1">EL160426</strain>
    </source>
</reference>
<keyword evidence="2" id="KW-1185">Reference proteome</keyword>
<evidence type="ECO:0008006" key="3">
    <source>
        <dbReference type="Google" id="ProtNLM"/>
    </source>
</evidence>